<dbReference type="PRINTS" id="PR00032">
    <property type="entry name" value="HTHARAC"/>
</dbReference>
<proteinExistence type="predicted"/>
<dbReference type="InterPro" id="IPR009057">
    <property type="entry name" value="Homeodomain-like_sf"/>
</dbReference>
<dbReference type="Gene3D" id="1.10.10.60">
    <property type="entry name" value="Homeodomain-like"/>
    <property type="match status" value="2"/>
</dbReference>
<sequence>MQFYQDSSVFHQVCTFLNQHFTSNLIKDKATIQIIQQINDFAFCQKNPFYIYQMLIYINQLMLKLMQTLPVSTKPFSSDQNLSIQKCLSYIHIHYQEDITSNDIATYGDISAGYCGRFFQKTLKTSPYEYLIDFRIQKSLELMTTPHYTITQIATSVGFNSVSHFIQCFKKKLKMTPKQYQKQISR</sequence>
<dbReference type="PANTHER" id="PTHR43280">
    <property type="entry name" value="ARAC-FAMILY TRANSCRIPTIONAL REGULATOR"/>
    <property type="match status" value="1"/>
</dbReference>
<dbReference type="InterPro" id="IPR020449">
    <property type="entry name" value="Tscrpt_reg_AraC-type_HTH"/>
</dbReference>
<organism evidence="5 6">
    <name type="scientific">Allocoprobacillus halotolerans</name>
    <dbReference type="NCBI Taxonomy" id="2944914"/>
    <lineage>
        <taxon>Bacteria</taxon>
        <taxon>Bacillati</taxon>
        <taxon>Bacillota</taxon>
        <taxon>Erysipelotrichia</taxon>
        <taxon>Erysipelotrichales</taxon>
        <taxon>Erysipelotrichaceae</taxon>
        <taxon>Allocoprobacillus</taxon>
    </lineage>
</organism>
<keyword evidence="1" id="KW-0805">Transcription regulation</keyword>
<gene>
    <name evidence="5" type="ORF">NMU03_03280</name>
</gene>
<keyword evidence="6" id="KW-1185">Reference proteome</keyword>
<accession>A0ABY5I437</accession>
<evidence type="ECO:0000256" key="3">
    <source>
        <dbReference type="ARBA" id="ARBA00023163"/>
    </source>
</evidence>
<dbReference type="PROSITE" id="PS01124">
    <property type="entry name" value="HTH_ARAC_FAMILY_2"/>
    <property type="match status" value="1"/>
</dbReference>
<dbReference type="RefSeq" id="WP_290141278.1">
    <property type="nucleotide sequence ID" value="NZ_CP101620.1"/>
</dbReference>
<dbReference type="SMART" id="SM00342">
    <property type="entry name" value="HTH_ARAC"/>
    <property type="match status" value="1"/>
</dbReference>
<evidence type="ECO:0000256" key="1">
    <source>
        <dbReference type="ARBA" id="ARBA00023015"/>
    </source>
</evidence>
<reference evidence="5" key="1">
    <citation type="submission" date="2022-07" db="EMBL/GenBank/DDBJ databases">
        <title>Faecal culturing of patients with breast cancer.</title>
        <authorList>
            <person name="Teng N.M.Y."/>
            <person name="Kiu R."/>
            <person name="Evans R."/>
            <person name="Baker D.J."/>
            <person name="Zenner C."/>
            <person name="Robinson S.D."/>
            <person name="Hall L.J."/>
        </authorList>
    </citation>
    <scope>NUCLEOTIDE SEQUENCE</scope>
    <source>
        <strain evidence="5">LH1062</strain>
    </source>
</reference>
<dbReference type="Proteomes" id="UP001060112">
    <property type="component" value="Chromosome"/>
</dbReference>
<evidence type="ECO:0000256" key="2">
    <source>
        <dbReference type="ARBA" id="ARBA00023125"/>
    </source>
</evidence>
<evidence type="ECO:0000259" key="4">
    <source>
        <dbReference type="PROSITE" id="PS01124"/>
    </source>
</evidence>
<protein>
    <submittedName>
        <fullName evidence="5">AraC family transcriptional regulator</fullName>
    </submittedName>
</protein>
<dbReference type="PROSITE" id="PS00041">
    <property type="entry name" value="HTH_ARAC_FAMILY_1"/>
    <property type="match status" value="1"/>
</dbReference>
<name>A0ABY5I437_9FIRM</name>
<dbReference type="PANTHER" id="PTHR43280:SF28">
    <property type="entry name" value="HTH-TYPE TRANSCRIPTIONAL ACTIVATOR RHAS"/>
    <property type="match status" value="1"/>
</dbReference>
<dbReference type="InterPro" id="IPR018062">
    <property type="entry name" value="HTH_AraC-typ_CS"/>
</dbReference>
<keyword evidence="3" id="KW-0804">Transcription</keyword>
<feature type="domain" description="HTH araC/xylS-type" evidence="4">
    <location>
        <begin position="85"/>
        <end position="183"/>
    </location>
</feature>
<evidence type="ECO:0000313" key="5">
    <source>
        <dbReference type="EMBL" id="UTY39845.1"/>
    </source>
</evidence>
<evidence type="ECO:0000313" key="6">
    <source>
        <dbReference type="Proteomes" id="UP001060112"/>
    </source>
</evidence>
<keyword evidence="2" id="KW-0238">DNA-binding</keyword>
<dbReference type="SUPFAM" id="SSF46689">
    <property type="entry name" value="Homeodomain-like"/>
    <property type="match status" value="2"/>
</dbReference>
<dbReference type="InterPro" id="IPR018060">
    <property type="entry name" value="HTH_AraC"/>
</dbReference>
<dbReference type="EMBL" id="CP101620">
    <property type="protein sequence ID" value="UTY39845.1"/>
    <property type="molecule type" value="Genomic_DNA"/>
</dbReference>
<dbReference type="Pfam" id="PF12833">
    <property type="entry name" value="HTH_18"/>
    <property type="match status" value="1"/>
</dbReference>